<dbReference type="Gene3D" id="1.20.120.680">
    <property type="entry name" value="Formiminotetrahydrofolate cyclodeaminase monomer, up-and-down helical bundle"/>
    <property type="match status" value="1"/>
</dbReference>
<dbReference type="EMBL" id="AP019697">
    <property type="protein sequence ID" value="BBK24070.1"/>
    <property type="molecule type" value="Genomic_DNA"/>
</dbReference>
<dbReference type="RefSeq" id="WP_022382271.1">
    <property type="nucleotide sequence ID" value="NZ_AP019697.1"/>
</dbReference>
<protein>
    <submittedName>
        <fullName evidence="2">Formiminotransferase-cyclodeaminase</fullName>
    </submittedName>
</protein>
<gene>
    <name evidence="2" type="ORF">Dia5BBH33_00050</name>
</gene>
<dbReference type="AlphaFoldDB" id="A0A8D5A502"/>
<dbReference type="GeneID" id="92715222"/>
<keyword evidence="3" id="KW-1185">Reference proteome</keyword>
<name>A0A8D5A502_9FIRM</name>
<reference evidence="3" key="1">
    <citation type="submission" date="2019-05" db="EMBL/GenBank/DDBJ databases">
        <title>Complete genome sequencing of Dialister sp. strain 5BBH33.</title>
        <authorList>
            <person name="Sakamoto M."/>
            <person name="Murakami T."/>
            <person name="Mori H."/>
        </authorList>
    </citation>
    <scope>NUCLEOTIDE SEQUENCE [LARGE SCALE GENOMIC DNA]</scope>
    <source>
        <strain evidence="3">5BBH33</strain>
    </source>
</reference>
<proteinExistence type="predicted"/>
<dbReference type="InterPro" id="IPR036178">
    <property type="entry name" value="Formintransfe-cycloase-like_sf"/>
</dbReference>
<evidence type="ECO:0000259" key="1">
    <source>
        <dbReference type="Pfam" id="PF04961"/>
    </source>
</evidence>
<dbReference type="KEGG" id="dho:Dia5BBH33_00050"/>
<dbReference type="Proteomes" id="UP000320585">
    <property type="component" value="Chromosome"/>
</dbReference>
<organism evidence="2 3">
    <name type="scientific">Dialister hominis</name>
    <dbReference type="NCBI Taxonomy" id="2582419"/>
    <lineage>
        <taxon>Bacteria</taxon>
        <taxon>Bacillati</taxon>
        <taxon>Bacillota</taxon>
        <taxon>Negativicutes</taxon>
        <taxon>Veillonellales</taxon>
        <taxon>Veillonellaceae</taxon>
        <taxon>Dialister</taxon>
    </lineage>
</organism>
<feature type="domain" description="Cyclodeaminase/cyclohydrolase" evidence="1">
    <location>
        <begin position="10"/>
        <end position="187"/>
    </location>
</feature>
<evidence type="ECO:0000313" key="3">
    <source>
        <dbReference type="Proteomes" id="UP000320585"/>
    </source>
</evidence>
<dbReference type="OrthoDB" id="7959174at2"/>
<dbReference type="Pfam" id="PF04961">
    <property type="entry name" value="FTCD_C"/>
    <property type="match status" value="1"/>
</dbReference>
<dbReference type="InterPro" id="IPR007044">
    <property type="entry name" value="Cyclodeamin/CycHdrlase"/>
</dbReference>
<keyword evidence="2" id="KW-0808">Transferase</keyword>
<evidence type="ECO:0000313" key="2">
    <source>
        <dbReference type="EMBL" id="BBK24070.1"/>
    </source>
</evidence>
<accession>A0A8D5A502</accession>
<dbReference type="SUPFAM" id="SSF101262">
    <property type="entry name" value="Methenyltetrahydrofolate cyclohydrolase-like"/>
    <property type="match status" value="1"/>
</dbReference>
<sequence>MDQKPFRQRTIDEFLDDLGSSAPAPGGGAAAGLLGAQACALAEMVCHLTAANKNYADFHDKANEYLSVFNMARSIFLDLMDEDAANFLELMKTLREIRSLPLDERQEKQWDAFKKAISVPQQMAQTMSELLPCFTDLLFHGNKNAISDTVMAAQSAIACIHASIINVKINMKYIDDEFYEHEMKDTFRTWEDAVSAIDAVLTYQVDP</sequence>
<dbReference type="GO" id="GO:0016740">
    <property type="term" value="F:transferase activity"/>
    <property type="evidence" value="ECO:0007669"/>
    <property type="project" value="UniProtKB-KW"/>
</dbReference>